<comment type="caution">
    <text evidence="2">The sequence shown here is derived from an EMBL/GenBank/DDBJ whole genome shotgun (WGS) entry which is preliminary data.</text>
</comment>
<dbReference type="Proteomes" id="UP000245119">
    <property type="component" value="Linkage Group LG9"/>
</dbReference>
<organism evidence="2 3">
    <name type="scientific">Pomacea canaliculata</name>
    <name type="common">Golden apple snail</name>
    <dbReference type="NCBI Taxonomy" id="400727"/>
    <lineage>
        <taxon>Eukaryota</taxon>
        <taxon>Metazoa</taxon>
        <taxon>Spiralia</taxon>
        <taxon>Lophotrochozoa</taxon>
        <taxon>Mollusca</taxon>
        <taxon>Gastropoda</taxon>
        <taxon>Caenogastropoda</taxon>
        <taxon>Architaenioglossa</taxon>
        <taxon>Ampullarioidea</taxon>
        <taxon>Ampullariidae</taxon>
        <taxon>Pomacea</taxon>
    </lineage>
</organism>
<dbReference type="SUPFAM" id="SSF110296">
    <property type="entry name" value="Oligoxyloglucan reducing end-specific cellobiohydrolase"/>
    <property type="match status" value="1"/>
</dbReference>
<evidence type="ECO:0000313" key="3">
    <source>
        <dbReference type="Proteomes" id="UP000245119"/>
    </source>
</evidence>
<evidence type="ECO:0000259" key="1">
    <source>
        <dbReference type="PROSITE" id="PS50022"/>
    </source>
</evidence>
<sequence>MFTTGFSHTCGNVVTDDDSIILEVDLQLADCLIATNNTNLMASFGLKVASFVAIGDQAVTVIRTGSEQPVFNITAQTNSTSDVIYVNFGIRLDNTSSAELYNVSLLLYPPPYVTCSKVVTSSGTISAPVLTVDTRKVAILCNVSTYPVPEGVSGYHTIMPYQVYGDVIPRTPTLLNTTTFFSDLAFVNFTRRPPAGVSIAQALMLVYGSCVKVARLFLYVCVVTTTCTPTALGMADATKIKDCQILGSYESLTPVLNGRKGGSGWQPYVRDGDLLAKRYFQVYFANKVMVYEVEVEQKAPTRTTRLKLSYSDDGVSFVDGSEIPLDGLDTTRVSVPLPRESRVLRVYALADNNTMQAPSLTFEFYGCVTSADRTGDACLTAPTNAATNSLYYRRSFLAASTSVFVCDGIVEAKGVQQRCFSSPDGTVWQPLDMRLGSMVGFESAGSRVFALANDGVTYMSSGDNGQTWSTSHPQDVQKGSLAWHLRKSRQRTLEGTLVPASYQQGNWGDNSASDFSCLRWSQTEF</sequence>
<name>A0A2T7NV08_POMCA</name>
<dbReference type="Gene3D" id="2.60.120.260">
    <property type="entry name" value="Galactose-binding domain-like"/>
    <property type="match status" value="1"/>
</dbReference>
<dbReference type="InterPro" id="IPR008979">
    <property type="entry name" value="Galactose-bd-like_sf"/>
</dbReference>
<feature type="domain" description="F5/8 type C" evidence="1">
    <location>
        <begin position="227"/>
        <end position="367"/>
    </location>
</feature>
<dbReference type="PROSITE" id="PS50022">
    <property type="entry name" value="FA58C_3"/>
    <property type="match status" value="1"/>
</dbReference>
<protein>
    <recommendedName>
        <fullName evidence="1">F5/8 type C domain-containing protein</fullName>
    </recommendedName>
</protein>
<keyword evidence="3" id="KW-1185">Reference proteome</keyword>
<evidence type="ECO:0000313" key="2">
    <source>
        <dbReference type="EMBL" id="PVD24984.1"/>
    </source>
</evidence>
<dbReference type="OrthoDB" id="6355129at2759"/>
<dbReference type="AlphaFoldDB" id="A0A2T7NV08"/>
<proteinExistence type="predicted"/>
<dbReference type="SUPFAM" id="SSF49785">
    <property type="entry name" value="Galactose-binding domain-like"/>
    <property type="match status" value="1"/>
</dbReference>
<dbReference type="InterPro" id="IPR000421">
    <property type="entry name" value="FA58C"/>
</dbReference>
<gene>
    <name evidence="2" type="ORF">C0Q70_15481</name>
</gene>
<reference evidence="2 3" key="1">
    <citation type="submission" date="2018-04" db="EMBL/GenBank/DDBJ databases">
        <title>The genome of golden apple snail Pomacea canaliculata provides insight into stress tolerance and invasive adaptation.</title>
        <authorList>
            <person name="Liu C."/>
            <person name="Liu B."/>
            <person name="Ren Y."/>
            <person name="Zhang Y."/>
            <person name="Wang H."/>
            <person name="Li S."/>
            <person name="Jiang F."/>
            <person name="Yin L."/>
            <person name="Zhang G."/>
            <person name="Qian W."/>
            <person name="Fan W."/>
        </authorList>
    </citation>
    <scope>NUCLEOTIDE SEQUENCE [LARGE SCALE GENOMIC DNA]</scope>
    <source>
        <strain evidence="2">SZHN2017</strain>
        <tissue evidence="2">Muscle</tissue>
    </source>
</reference>
<accession>A0A2T7NV08</accession>
<dbReference type="EMBL" id="PZQS01000009">
    <property type="protein sequence ID" value="PVD24984.1"/>
    <property type="molecule type" value="Genomic_DNA"/>
</dbReference>